<sequence length="264" mass="27247">MRYTLLAALAGVATAHPMALPQEKETIGTPPANNLLGTIAKLTNSKGELDGGWGPKVRNEIIESTPCGKVTFIFARASKEPANMGGSVGPIICNGLKKAYGQAAVNCQGVGGAYTAGILDNISAKGTSATAVREATSMFTKAVEKCPNSQIVFGGFSQGTAVMHGTVGALPANIKAKIVGGALFGDTRNTQDKSQVPNFPKEKVHVYCDKSDGVCWGTLNVTNGHFVYATDGSAEQGLAFLKGKIDAAKGGAAAEKKRSIDAMI</sequence>
<dbReference type="Gene3D" id="3.40.50.1820">
    <property type="entry name" value="alpha/beta hydrolase"/>
    <property type="match status" value="1"/>
</dbReference>
<comment type="subcellular location">
    <subcellularLocation>
        <location evidence="1">Secreted</location>
    </subcellularLocation>
</comment>
<keyword evidence="6 15" id="KW-0732">Signal</keyword>
<dbReference type="SUPFAM" id="SSF53474">
    <property type="entry name" value="alpha/beta-Hydrolases"/>
    <property type="match status" value="1"/>
</dbReference>
<feature type="disulfide bond" evidence="14">
    <location>
        <begin position="208"/>
        <end position="215"/>
    </location>
</feature>
<evidence type="ECO:0000256" key="2">
    <source>
        <dbReference type="ARBA" id="ARBA00007534"/>
    </source>
</evidence>
<feature type="active site" description="Nucleophile" evidence="13">
    <location>
        <position position="157"/>
    </location>
</feature>
<dbReference type="EC" id="3.1.1.74" evidence="3"/>
<evidence type="ECO:0000256" key="14">
    <source>
        <dbReference type="PIRSR" id="PIRSR611150-2"/>
    </source>
</evidence>
<evidence type="ECO:0000256" key="12">
    <source>
        <dbReference type="ARBA" id="ARBA00080724"/>
    </source>
</evidence>
<dbReference type="InterPro" id="IPR029058">
    <property type="entry name" value="AB_hydrolase_fold"/>
</dbReference>
<comment type="function">
    <text evidence="10">Catalyzes the hydrolysis of complex carboxylic polyesters found in the cell wall of plants. Degrades cutin, a macromolecule that forms the structure of the plant cuticle. Allows pathogenic fungi to penetrate through the cuticular barrier into the host plant during the initial stage of fungal infection.</text>
</comment>
<feature type="signal peptide" evidence="15">
    <location>
        <begin position="1"/>
        <end position="15"/>
    </location>
</feature>
<dbReference type="GO" id="GO:0005576">
    <property type="term" value="C:extracellular region"/>
    <property type="evidence" value="ECO:0007669"/>
    <property type="project" value="UniProtKB-SubCell"/>
</dbReference>
<dbReference type="GO" id="GO:0016052">
    <property type="term" value="P:carbohydrate catabolic process"/>
    <property type="evidence" value="ECO:0007669"/>
    <property type="project" value="TreeGrafter"/>
</dbReference>
<feature type="disulfide bond" evidence="14">
    <location>
        <begin position="67"/>
        <end position="146"/>
    </location>
</feature>
<evidence type="ECO:0000256" key="9">
    <source>
        <dbReference type="ARBA" id="ARBA00034045"/>
    </source>
</evidence>
<evidence type="ECO:0000256" key="7">
    <source>
        <dbReference type="ARBA" id="ARBA00022801"/>
    </source>
</evidence>
<dbReference type="Proteomes" id="UP000799302">
    <property type="component" value="Unassembled WGS sequence"/>
</dbReference>
<reference evidence="16" key="1">
    <citation type="journal article" date="2020" name="Stud. Mycol.">
        <title>101 Dothideomycetes genomes: a test case for predicting lifestyles and emergence of pathogens.</title>
        <authorList>
            <person name="Haridas S."/>
            <person name="Albert R."/>
            <person name="Binder M."/>
            <person name="Bloem J."/>
            <person name="Labutti K."/>
            <person name="Salamov A."/>
            <person name="Andreopoulos B."/>
            <person name="Baker S."/>
            <person name="Barry K."/>
            <person name="Bills G."/>
            <person name="Bluhm B."/>
            <person name="Cannon C."/>
            <person name="Castanera R."/>
            <person name="Culley D."/>
            <person name="Daum C."/>
            <person name="Ezra D."/>
            <person name="Gonzalez J."/>
            <person name="Henrissat B."/>
            <person name="Kuo A."/>
            <person name="Liang C."/>
            <person name="Lipzen A."/>
            <person name="Lutzoni F."/>
            <person name="Magnuson J."/>
            <person name="Mondo S."/>
            <person name="Nolan M."/>
            <person name="Ohm R."/>
            <person name="Pangilinan J."/>
            <person name="Park H.-J."/>
            <person name="Ramirez L."/>
            <person name="Alfaro M."/>
            <person name="Sun H."/>
            <person name="Tritt A."/>
            <person name="Yoshinaga Y."/>
            <person name="Zwiers L.-H."/>
            <person name="Turgeon B."/>
            <person name="Goodwin S."/>
            <person name="Spatafora J."/>
            <person name="Crous P."/>
            <person name="Grigoriev I."/>
        </authorList>
    </citation>
    <scope>NUCLEOTIDE SEQUENCE</scope>
    <source>
        <strain evidence="16">CBS 115976</strain>
    </source>
</reference>
<evidence type="ECO:0000256" key="4">
    <source>
        <dbReference type="ARBA" id="ARBA00022487"/>
    </source>
</evidence>
<proteinExistence type="inferred from homology"/>
<evidence type="ECO:0000256" key="3">
    <source>
        <dbReference type="ARBA" id="ARBA00013095"/>
    </source>
</evidence>
<keyword evidence="5" id="KW-0964">Secreted</keyword>
<keyword evidence="8 14" id="KW-1015">Disulfide bond</keyword>
<accession>A0A6A6UF41</accession>
<dbReference type="OrthoDB" id="3225429at2759"/>
<dbReference type="GO" id="GO:0050525">
    <property type="term" value="F:cutinase activity"/>
    <property type="evidence" value="ECO:0007669"/>
    <property type="project" value="UniProtKB-EC"/>
</dbReference>
<dbReference type="FunFam" id="3.40.50.1820:FF:000235">
    <property type="entry name" value="Cutinase 1"/>
    <property type="match status" value="1"/>
</dbReference>
<gene>
    <name evidence="16" type="ORF">BT63DRAFT_414119</name>
</gene>
<dbReference type="EMBL" id="MU004235">
    <property type="protein sequence ID" value="KAF2669718.1"/>
    <property type="molecule type" value="Genomic_DNA"/>
</dbReference>
<evidence type="ECO:0000256" key="1">
    <source>
        <dbReference type="ARBA" id="ARBA00004613"/>
    </source>
</evidence>
<dbReference type="AlphaFoldDB" id="A0A6A6UF41"/>
<protein>
    <recommendedName>
        <fullName evidence="11">Cutinase</fullName>
        <ecNumber evidence="3">3.1.1.74</ecNumber>
    </recommendedName>
    <alternativeName>
        <fullName evidence="12">Cutin hydrolase</fullName>
    </alternativeName>
</protein>
<keyword evidence="7" id="KW-0378">Hydrolase</keyword>
<feature type="active site" evidence="13">
    <location>
        <position position="212"/>
    </location>
</feature>
<evidence type="ECO:0000256" key="6">
    <source>
        <dbReference type="ARBA" id="ARBA00022729"/>
    </source>
</evidence>
<evidence type="ECO:0000256" key="11">
    <source>
        <dbReference type="ARBA" id="ARBA00074522"/>
    </source>
</evidence>
<evidence type="ECO:0000256" key="13">
    <source>
        <dbReference type="PIRSR" id="PIRSR611150-1"/>
    </source>
</evidence>
<evidence type="ECO:0000256" key="10">
    <source>
        <dbReference type="ARBA" id="ARBA00057514"/>
    </source>
</evidence>
<evidence type="ECO:0000256" key="15">
    <source>
        <dbReference type="SAM" id="SignalP"/>
    </source>
</evidence>
<feature type="active site" description="Proton donor/acceptor" evidence="13">
    <location>
        <position position="225"/>
    </location>
</feature>
<organism evidence="16 17">
    <name type="scientific">Microthyrium microscopicum</name>
    <dbReference type="NCBI Taxonomy" id="703497"/>
    <lineage>
        <taxon>Eukaryota</taxon>
        <taxon>Fungi</taxon>
        <taxon>Dikarya</taxon>
        <taxon>Ascomycota</taxon>
        <taxon>Pezizomycotina</taxon>
        <taxon>Dothideomycetes</taxon>
        <taxon>Dothideomycetes incertae sedis</taxon>
        <taxon>Microthyriales</taxon>
        <taxon>Microthyriaceae</taxon>
        <taxon>Microthyrium</taxon>
    </lineage>
</organism>
<dbReference type="PRINTS" id="PR00129">
    <property type="entry name" value="CUTINASE"/>
</dbReference>
<keyword evidence="4" id="KW-0719">Serine esterase</keyword>
<evidence type="ECO:0000256" key="5">
    <source>
        <dbReference type="ARBA" id="ARBA00022525"/>
    </source>
</evidence>
<dbReference type="PANTHER" id="PTHR48250:SF3">
    <property type="entry name" value="CUTINASE 1-RELATED"/>
    <property type="match status" value="1"/>
</dbReference>
<feature type="chain" id="PRO_5025526916" description="Cutinase" evidence="15">
    <location>
        <begin position="16"/>
        <end position="264"/>
    </location>
</feature>
<dbReference type="InterPro" id="IPR011150">
    <property type="entry name" value="Cutinase_monf"/>
</dbReference>
<keyword evidence="17" id="KW-1185">Reference proteome</keyword>
<dbReference type="PROSITE" id="PS00931">
    <property type="entry name" value="CUTINASE_2"/>
    <property type="match status" value="1"/>
</dbReference>
<evidence type="ECO:0000313" key="17">
    <source>
        <dbReference type="Proteomes" id="UP000799302"/>
    </source>
</evidence>
<name>A0A6A6UF41_9PEZI</name>
<evidence type="ECO:0000256" key="8">
    <source>
        <dbReference type="ARBA" id="ARBA00023157"/>
    </source>
</evidence>
<dbReference type="InterPro" id="IPR043579">
    <property type="entry name" value="CUTINASE_2"/>
</dbReference>
<dbReference type="PANTHER" id="PTHR48250">
    <property type="entry name" value="CUTINASE 2-RELATED"/>
    <property type="match status" value="1"/>
</dbReference>
<dbReference type="InterPro" id="IPR000675">
    <property type="entry name" value="Cutinase/axe"/>
</dbReference>
<dbReference type="SMART" id="SM01110">
    <property type="entry name" value="Cutinase"/>
    <property type="match status" value="1"/>
</dbReference>
<comment type="similarity">
    <text evidence="2">Belongs to the cutinase family.</text>
</comment>
<dbReference type="Pfam" id="PF01083">
    <property type="entry name" value="Cutinase"/>
    <property type="match status" value="1"/>
</dbReference>
<comment type="catalytic activity">
    <reaction evidence="9">
        <text>cutin + H2O = cutin monomers.</text>
        <dbReference type="EC" id="3.1.1.74"/>
    </reaction>
</comment>
<evidence type="ECO:0000313" key="16">
    <source>
        <dbReference type="EMBL" id="KAF2669718.1"/>
    </source>
</evidence>